<evidence type="ECO:0000313" key="3">
    <source>
        <dbReference type="Proteomes" id="UP001144612"/>
    </source>
</evidence>
<comment type="caution">
    <text evidence="2">The sequence shown here is derived from an EMBL/GenBank/DDBJ whole genome shotgun (WGS) entry which is preliminary data.</text>
</comment>
<gene>
    <name evidence="2" type="ORF">OW729_01390</name>
</gene>
<organism evidence="2 3">
    <name type="scientific">Clostridium brassicae</name>
    <dbReference type="NCBI Taxonomy" id="2999072"/>
    <lineage>
        <taxon>Bacteria</taxon>
        <taxon>Bacillati</taxon>
        <taxon>Bacillota</taxon>
        <taxon>Clostridia</taxon>
        <taxon>Eubacteriales</taxon>
        <taxon>Clostridiaceae</taxon>
        <taxon>Clostridium</taxon>
    </lineage>
</organism>
<dbReference type="Proteomes" id="UP001144612">
    <property type="component" value="Unassembled WGS sequence"/>
</dbReference>
<proteinExistence type="predicted"/>
<reference evidence="2" key="1">
    <citation type="submission" date="2022-12" db="EMBL/GenBank/DDBJ databases">
        <title>Clostridium sp. nov., isolated from industrial wastewater.</title>
        <authorList>
            <person name="Jiayan W."/>
        </authorList>
    </citation>
    <scope>NUCLEOTIDE SEQUENCE</scope>
    <source>
        <strain evidence="2">ZC22-4</strain>
    </source>
</reference>
<name>A0ABT4D4P9_9CLOT</name>
<dbReference type="RefSeq" id="WP_268059607.1">
    <property type="nucleotide sequence ID" value="NZ_JAPQFJ010000001.1"/>
</dbReference>
<dbReference type="EMBL" id="JAPQFJ010000001">
    <property type="protein sequence ID" value="MCY6957252.1"/>
    <property type="molecule type" value="Genomic_DNA"/>
</dbReference>
<dbReference type="Pfam" id="PF21277">
    <property type="entry name" value="T6SS_VgrG3-like_C"/>
    <property type="match status" value="1"/>
</dbReference>
<protein>
    <submittedName>
        <fullName evidence="2">Vgrg protein</fullName>
    </submittedName>
</protein>
<keyword evidence="3" id="KW-1185">Reference proteome</keyword>
<feature type="domain" description="Type VI secretion system spike protein VgrG3-like C-terminal" evidence="1">
    <location>
        <begin position="116"/>
        <end position="305"/>
    </location>
</feature>
<accession>A0ABT4D4P9</accession>
<evidence type="ECO:0000259" key="1">
    <source>
        <dbReference type="Pfam" id="PF21277"/>
    </source>
</evidence>
<dbReference type="InterPro" id="IPR049073">
    <property type="entry name" value="T6SS_VgrG3-like_C"/>
</dbReference>
<sequence length="317" mass="35709">MSFSGNNISNIFLKAYMAQAKNSLNNDGKLSNDTESFNKEMQTLAFEIMMNQMMESSGNSMMKEYLTTALAQQDPLSSSDGLGTLSDFNSLMRTTNYNDTSLQTHNKGIDIDFSVLGVKASKYESNVNPGTISNTPGDYGGKSYGAWQFSAKTGSLDDFINWLKDNNGKFASKLLEAKSRDGNKFGKNFDAAWTSIASNNREQFMKVQQSYVKEHYYDKVAQILKSKFGFDINTRSNALKESLWSTVVQHGTGGASSIFSKLNLNNSDANIINDLYNERQKVNIYFRSSSDRVKQSVYNRFTREKQDMLNMLKEEFI</sequence>
<evidence type="ECO:0000313" key="2">
    <source>
        <dbReference type="EMBL" id="MCY6957252.1"/>
    </source>
</evidence>